<dbReference type="Gene3D" id="3.10.620.30">
    <property type="match status" value="1"/>
</dbReference>
<keyword evidence="3" id="KW-1185">Reference proteome</keyword>
<dbReference type="InterPro" id="IPR010319">
    <property type="entry name" value="Transglutaminase-like_Cys_pept"/>
</dbReference>
<dbReference type="Pfam" id="PF06035">
    <property type="entry name" value="Peptidase_C93"/>
    <property type="match status" value="1"/>
</dbReference>
<dbReference type="STRING" id="1873176.BFN67_16845"/>
<feature type="chain" id="PRO_5010696037" evidence="1">
    <location>
        <begin position="23"/>
        <end position="218"/>
    </location>
</feature>
<dbReference type="PROSITE" id="PS51257">
    <property type="entry name" value="PROKAR_LIPOPROTEIN"/>
    <property type="match status" value="1"/>
</dbReference>
<dbReference type="EMBL" id="MDET01000013">
    <property type="protein sequence ID" value="OQM75647.1"/>
    <property type="molecule type" value="Genomic_DNA"/>
</dbReference>
<keyword evidence="1" id="KW-0732">Signal</keyword>
<gene>
    <name evidence="2" type="ORF">BFN67_16845</name>
</gene>
<accession>A0A1V8RR40</accession>
<feature type="signal peptide" evidence="1">
    <location>
        <begin position="1"/>
        <end position="22"/>
    </location>
</feature>
<reference evidence="2 3" key="1">
    <citation type="journal article" date="2016" name="Int. J. Syst. Evol. Microbiol.">
        <title>Pseudaminobacter manganicus sp. nov., isolated from sludge of a manganese mine.</title>
        <authorList>
            <person name="Li J."/>
            <person name="Huang J."/>
            <person name="Liao S."/>
            <person name="Wang G."/>
        </authorList>
    </citation>
    <scope>NUCLEOTIDE SEQUENCE [LARGE SCALE GENOMIC DNA]</scope>
    <source>
        <strain evidence="2 3">JH-7</strain>
    </source>
</reference>
<protein>
    <submittedName>
        <fullName evidence="2">Transglutaminase</fullName>
    </submittedName>
</protein>
<dbReference type="OrthoDB" id="7206808at2"/>
<sequence>MIRFIVSALVLGISCVMASANAFQFNPTQPTSARNMHTFGATTMPVGYYEYCRRYREECARGPGSTMIKLTEPRWREIVSVNAEVNSAVAPLTDIEIFGVEERWEYPTTVGDCEDYALLKRKRLNEMGYPLGALLMTVARDAKGGGHAVLTVVTDLGDFILDNLEQKVVLWKDTEIYYLKRQSKEDLNRWVSLVNEEELLISSGKSQAPSTAAASVKR</sequence>
<dbReference type="AlphaFoldDB" id="A0A1V8RR40"/>
<dbReference type="PANTHER" id="PTHR39327">
    <property type="match status" value="1"/>
</dbReference>
<name>A0A1V8RR40_9HYPH</name>
<evidence type="ECO:0000313" key="2">
    <source>
        <dbReference type="EMBL" id="OQM75647.1"/>
    </source>
</evidence>
<dbReference type="RefSeq" id="WP_080919569.1">
    <property type="nucleotide sequence ID" value="NZ_MDET01000013.1"/>
</dbReference>
<evidence type="ECO:0000256" key="1">
    <source>
        <dbReference type="SAM" id="SignalP"/>
    </source>
</evidence>
<proteinExistence type="predicted"/>
<evidence type="ECO:0000313" key="3">
    <source>
        <dbReference type="Proteomes" id="UP000191905"/>
    </source>
</evidence>
<comment type="caution">
    <text evidence="2">The sequence shown here is derived from an EMBL/GenBank/DDBJ whole genome shotgun (WGS) entry which is preliminary data.</text>
</comment>
<dbReference type="Proteomes" id="UP000191905">
    <property type="component" value="Unassembled WGS sequence"/>
</dbReference>
<organism evidence="2 3">
    <name type="scientific">Manganibacter manganicus</name>
    <dbReference type="NCBI Taxonomy" id="1873176"/>
    <lineage>
        <taxon>Bacteria</taxon>
        <taxon>Pseudomonadati</taxon>
        <taxon>Pseudomonadota</taxon>
        <taxon>Alphaproteobacteria</taxon>
        <taxon>Hyphomicrobiales</taxon>
        <taxon>Phyllobacteriaceae</taxon>
        <taxon>Manganibacter</taxon>
    </lineage>
</organism>
<dbReference type="PANTHER" id="PTHR39327:SF1">
    <property type="entry name" value="BLR5470 PROTEIN"/>
    <property type="match status" value="1"/>
</dbReference>